<dbReference type="InterPro" id="IPR020568">
    <property type="entry name" value="Ribosomal_Su5_D2-typ_SF"/>
</dbReference>
<dbReference type="GO" id="GO:0046872">
    <property type="term" value="F:metal ion binding"/>
    <property type="evidence" value="ECO:0007669"/>
    <property type="project" value="UniProtKB-KW"/>
</dbReference>
<dbReference type="NCBIfam" id="TIGR00325">
    <property type="entry name" value="lpxC"/>
    <property type="match status" value="1"/>
</dbReference>
<protein>
    <recommendedName>
        <fullName evidence="4 12">UDP-3-O-acyl-N-acetylglucosamine deacetylase</fullName>
        <shortName evidence="12">UDP-3-O-acyl-GlcNAc deacetylase</shortName>
        <ecNumber evidence="4 12">3.5.1.108</ecNumber>
    </recommendedName>
    <alternativeName>
        <fullName evidence="12">UDP-3-O-[R-3-hydroxymyristoyl]-N-acetylglucosamine deacetylase</fullName>
    </alternativeName>
</protein>
<feature type="active site" description="Proton donor" evidence="12">
    <location>
        <position position="270"/>
    </location>
</feature>
<dbReference type="STRING" id="1004156.AYP45_18270"/>
<dbReference type="Gene3D" id="3.30.230.20">
    <property type="entry name" value="lpxc deacetylase, domain 1"/>
    <property type="match status" value="1"/>
</dbReference>
<dbReference type="PANTHER" id="PTHR33694">
    <property type="entry name" value="UDP-3-O-ACYL-N-ACETYLGLUCOSAMINE DEACETYLASE 1, MITOCHONDRIAL-RELATED"/>
    <property type="match status" value="1"/>
</dbReference>
<comment type="similarity">
    <text evidence="12">Belongs to the LpxC family.</text>
</comment>
<feature type="binding site" evidence="12">
    <location>
        <position position="247"/>
    </location>
    <ligand>
        <name>Zn(2+)</name>
        <dbReference type="ChEBI" id="CHEBI:29105"/>
    </ligand>
</feature>
<dbReference type="Pfam" id="PF03331">
    <property type="entry name" value="LpxC"/>
    <property type="match status" value="1"/>
</dbReference>
<keyword evidence="9 12" id="KW-0862">Zinc</keyword>
<evidence type="ECO:0000256" key="3">
    <source>
        <dbReference type="ARBA" id="ARBA00005002"/>
    </source>
</evidence>
<evidence type="ECO:0000256" key="10">
    <source>
        <dbReference type="ARBA" id="ARBA00023098"/>
    </source>
</evidence>
<evidence type="ECO:0000256" key="11">
    <source>
        <dbReference type="ARBA" id="ARBA00024535"/>
    </source>
</evidence>
<feature type="binding site" evidence="12">
    <location>
        <position position="79"/>
    </location>
    <ligand>
        <name>Zn(2+)</name>
        <dbReference type="ChEBI" id="CHEBI:29105"/>
    </ligand>
</feature>
<dbReference type="Gene3D" id="3.30.1700.10">
    <property type="entry name" value="lpxc deacetylase, domain 2"/>
    <property type="match status" value="1"/>
</dbReference>
<dbReference type="InterPro" id="IPR011334">
    <property type="entry name" value="UDP-acyl_GlcNac_deAcase_C"/>
</dbReference>
<keyword evidence="8 12" id="KW-0378">Hydrolase</keyword>
<dbReference type="InterPro" id="IPR004463">
    <property type="entry name" value="UDP-acyl_GlcNac_deAcase"/>
</dbReference>
<dbReference type="GO" id="GO:0009245">
    <property type="term" value="P:lipid A biosynthetic process"/>
    <property type="evidence" value="ECO:0007669"/>
    <property type="project" value="UniProtKB-UniRule"/>
</dbReference>
<dbReference type="InterPro" id="IPR015870">
    <property type="entry name" value="UDP-acyl_N-AcGlcN_deAcase_N"/>
</dbReference>
<evidence type="ECO:0000313" key="14">
    <source>
        <dbReference type="Proteomes" id="UP000189681"/>
    </source>
</evidence>
<dbReference type="GO" id="GO:0016020">
    <property type="term" value="C:membrane"/>
    <property type="evidence" value="ECO:0007669"/>
    <property type="project" value="GOC"/>
</dbReference>
<evidence type="ECO:0000313" key="13">
    <source>
        <dbReference type="EMBL" id="OOP54813.1"/>
    </source>
</evidence>
<gene>
    <name evidence="12" type="primary">lpxC</name>
    <name evidence="13" type="ORF">AYP45_18270</name>
</gene>
<dbReference type="SUPFAM" id="SSF54211">
    <property type="entry name" value="Ribosomal protein S5 domain 2-like"/>
    <property type="match status" value="2"/>
</dbReference>
<keyword evidence="10 12" id="KW-0443">Lipid metabolism</keyword>
<dbReference type="EMBL" id="AYTS01000209">
    <property type="protein sequence ID" value="OOP54813.1"/>
    <property type="molecule type" value="Genomic_DNA"/>
</dbReference>
<evidence type="ECO:0000256" key="9">
    <source>
        <dbReference type="ARBA" id="ARBA00022833"/>
    </source>
</evidence>
<keyword evidence="7 12" id="KW-0479">Metal-binding</keyword>
<sequence>MVRTQKTIGQEIGYPGTGMFRGENTILHFKPAPLNCGISFIRVDLPDRPRIPAHVRFLSSNYRRVFLKNKDAEVECIEHLMAALAGLGIDNIDIEINGREVPAGDGSAGLFVDILRKAGVVDLGGAQKVFVVKETISVNRGNASILAVPCEKGLELSYTLDFNGSFLQQQTYDFEFTEESFCREIASARTFGLSTYIEEFRQLGLGKGVTDDNSIIVHEDGTMKKPISMKPAELRFPNELVRHKILDLIGDLYLANVIIQGRIIAKRSGHALNVQLAEKIASSIDLKESVQA</sequence>
<dbReference type="HAMAP" id="MF_00388">
    <property type="entry name" value="LpxC"/>
    <property type="match status" value="1"/>
</dbReference>
<comment type="pathway">
    <text evidence="3 12">Glycolipid biosynthesis; lipid IV(A) biosynthesis; lipid IV(A) from (3R)-3-hydroxytetradecanoyl-[acyl-carrier-protein] and UDP-N-acetyl-alpha-D-glucosamine: step 2/6.</text>
</comment>
<evidence type="ECO:0000256" key="8">
    <source>
        <dbReference type="ARBA" id="ARBA00022801"/>
    </source>
</evidence>
<dbReference type="Proteomes" id="UP000189681">
    <property type="component" value="Unassembled WGS sequence"/>
</dbReference>
<evidence type="ECO:0000256" key="6">
    <source>
        <dbReference type="ARBA" id="ARBA00022556"/>
    </source>
</evidence>
<comment type="catalytic activity">
    <reaction evidence="11 12">
        <text>a UDP-3-O-[(3R)-3-hydroxyacyl]-N-acetyl-alpha-D-glucosamine + H2O = a UDP-3-O-[(3R)-3-hydroxyacyl]-alpha-D-glucosamine + acetate</text>
        <dbReference type="Rhea" id="RHEA:67816"/>
        <dbReference type="ChEBI" id="CHEBI:15377"/>
        <dbReference type="ChEBI" id="CHEBI:30089"/>
        <dbReference type="ChEBI" id="CHEBI:137740"/>
        <dbReference type="ChEBI" id="CHEBI:173225"/>
        <dbReference type="EC" id="3.5.1.108"/>
    </reaction>
</comment>
<dbReference type="UniPathway" id="UPA00359">
    <property type="reaction ID" value="UER00478"/>
</dbReference>
<comment type="caution">
    <text evidence="13">The sequence shown here is derived from an EMBL/GenBank/DDBJ whole genome shotgun (WGS) entry which is preliminary data.</text>
</comment>
<dbReference type="GO" id="GO:0103117">
    <property type="term" value="F:UDP-3-O-acyl-N-acetylglucosamine deacetylase activity"/>
    <property type="evidence" value="ECO:0007669"/>
    <property type="project" value="UniProtKB-UniRule"/>
</dbReference>
<organism evidence="13 14">
    <name type="scientific">Candidatus Brocadia carolinensis</name>
    <dbReference type="NCBI Taxonomy" id="1004156"/>
    <lineage>
        <taxon>Bacteria</taxon>
        <taxon>Pseudomonadati</taxon>
        <taxon>Planctomycetota</taxon>
        <taxon>Candidatus Brocadiia</taxon>
        <taxon>Candidatus Brocadiales</taxon>
        <taxon>Candidatus Brocadiaceae</taxon>
        <taxon>Candidatus Brocadia</taxon>
    </lineage>
</organism>
<evidence type="ECO:0000256" key="2">
    <source>
        <dbReference type="ARBA" id="ARBA00002923"/>
    </source>
</evidence>
<dbReference type="AlphaFoldDB" id="A0A1V4ANX2"/>
<accession>A0A1V4ANX2</accession>
<evidence type="ECO:0000256" key="7">
    <source>
        <dbReference type="ARBA" id="ARBA00022723"/>
    </source>
</evidence>
<evidence type="ECO:0000256" key="4">
    <source>
        <dbReference type="ARBA" id="ARBA00012745"/>
    </source>
</evidence>
<evidence type="ECO:0000256" key="12">
    <source>
        <dbReference type="HAMAP-Rule" id="MF_00388"/>
    </source>
</evidence>
<evidence type="ECO:0000256" key="5">
    <source>
        <dbReference type="ARBA" id="ARBA00022516"/>
    </source>
</evidence>
<name>A0A1V4ANX2_9BACT</name>
<proteinExistence type="inferred from homology"/>
<keyword evidence="6 12" id="KW-0441">Lipid A biosynthesis</keyword>
<evidence type="ECO:0000256" key="1">
    <source>
        <dbReference type="ARBA" id="ARBA00001947"/>
    </source>
</evidence>
<keyword evidence="5 12" id="KW-0444">Lipid biosynthesis</keyword>
<dbReference type="EC" id="3.5.1.108" evidence="4 12"/>
<comment type="cofactor">
    <cofactor evidence="1 12">
        <name>Zn(2+)</name>
        <dbReference type="ChEBI" id="CHEBI:29105"/>
    </cofactor>
</comment>
<feature type="binding site" evidence="12">
    <location>
        <position position="243"/>
    </location>
    <ligand>
        <name>Zn(2+)</name>
        <dbReference type="ChEBI" id="CHEBI:29105"/>
    </ligand>
</feature>
<dbReference type="PANTHER" id="PTHR33694:SF1">
    <property type="entry name" value="UDP-3-O-ACYL-N-ACETYLGLUCOSAMINE DEACETYLASE 1, MITOCHONDRIAL-RELATED"/>
    <property type="match status" value="1"/>
</dbReference>
<reference evidence="13 14" key="1">
    <citation type="journal article" date="2017" name="Water Res.">
        <title>Discovery and metagenomic analysis of an anammox bacterial enrichment related to Candidatus "Brocadia caroliniensis" in a full-scale glycerol-fed nitritation-denitritation separate centrate treatment process.</title>
        <authorList>
            <person name="Park H."/>
            <person name="Brotto A.C."/>
            <person name="van Loosdrecht M.C."/>
            <person name="Chandran K."/>
        </authorList>
    </citation>
    <scope>NUCLEOTIDE SEQUENCE [LARGE SCALE GENOMIC DNA]</scope>
    <source>
        <strain evidence="13">26THWARD</strain>
    </source>
</reference>
<comment type="function">
    <text evidence="2 12">Catalyzes the hydrolysis of UDP-3-O-myristoyl-N-acetylglucosamine to form UDP-3-O-myristoylglucosamine and acetate, the committed step in lipid A biosynthesis.</text>
</comment>